<feature type="active site" evidence="5">
    <location>
        <position position="21"/>
    </location>
</feature>
<keyword evidence="3" id="KW-0378">Hydrolase</keyword>
<organism evidence="7 8">
    <name type="scientific">Halochromatium salexigens</name>
    <name type="common">Chromatium salexigens</name>
    <dbReference type="NCBI Taxonomy" id="49447"/>
    <lineage>
        <taxon>Bacteria</taxon>
        <taxon>Pseudomonadati</taxon>
        <taxon>Pseudomonadota</taxon>
        <taxon>Gammaproteobacteria</taxon>
        <taxon>Chromatiales</taxon>
        <taxon>Chromatiaceae</taxon>
        <taxon>Halochromatium</taxon>
    </lineage>
</organism>
<dbReference type="InterPro" id="IPR036196">
    <property type="entry name" value="Ptyr_pPase_sf"/>
</dbReference>
<dbReference type="InterPro" id="IPR023485">
    <property type="entry name" value="Ptyr_pPase"/>
</dbReference>
<reference evidence="7" key="2">
    <citation type="journal article" date="2020" name="Microorganisms">
        <title>Osmotic Adaptation and Compatible Solute Biosynthesis of Phototrophic Bacteria as Revealed from Genome Analyses.</title>
        <authorList>
            <person name="Imhoff J.F."/>
            <person name="Rahn T."/>
            <person name="Kunzel S."/>
            <person name="Keller A."/>
            <person name="Neulinger S.C."/>
        </authorList>
    </citation>
    <scope>NUCLEOTIDE SEQUENCE</scope>
    <source>
        <strain evidence="7">DSM 4395</strain>
    </source>
</reference>
<dbReference type="SMART" id="SM00226">
    <property type="entry name" value="LMWPc"/>
    <property type="match status" value="1"/>
</dbReference>
<proteinExistence type="inferred from homology"/>
<evidence type="ECO:0000256" key="3">
    <source>
        <dbReference type="ARBA" id="ARBA00022801"/>
    </source>
</evidence>
<dbReference type="GO" id="GO:0004725">
    <property type="term" value="F:protein tyrosine phosphatase activity"/>
    <property type="evidence" value="ECO:0007669"/>
    <property type="project" value="UniProtKB-EC"/>
</dbReference>
<dbReference type="SUPFAM" id="SSF52788">
    <property type="entry name" value="Phosphotyrosine protein phosphatases I"/>
    <property type="match status" value="1"/>
</dbReference>
<dbReference type="EC" id="3.1.3.48" evidence="2"/>
<dbReference type="FunFam" id="3.40.50.2300:FF:000113">
    <property type="entry name" value="Low molecular weight protein-tyrosine-phosphatase"/>
    <property type="match status" value="1"/>
</dbReference>
<dbReference type="InterPro" id="IPR017867">
    <property type="entry name" value="Tyr_phospatase_low_mol_wt"/>
</dbReference>
<dbReference type="CDD" id="cd16343">
    <property type="entry name" value="LMWPTP"/>
    <property type="match status" value="1"/>
</dbReference>
<dbReference type="PRINTS" id="PR00719">
    <property type="entry name" value="LMWPTPASE"/>
</dbReference>
<evidence type="ECO:0000256" key="1">
    <source>
        <dbReference type="ARBA" id="ARBA00011063"/>
    </source>
</evidence>
<accession>A0AAJ0XFB2</accession>
<evidence type="ECO:0000256" key="2">
    <source>
        <dbReference type="ARBA" id="ARBA00013064"/>
    </source>
</evidence>
<evidence type="ECO:0000313" key="8">
    <source>
        <dbReference type="Proteomes" id="UP001296967"/>
    </source>
</evidence>
<dbReference type="Pfam" id="PF01451">
    <property type="entry name" value="LMWPc"/>
    <property type="match status" value="1"/>
</dbReference>
<dbReference type="RefSeq" id="WP_242513216.1">
    <property type="nucleotide sequence ID" value="NZ_NHSF01000017.1"/>
</dbReference>
<dbReference type="PANTHER" id="PTHR11717">
    <property type="entry name" value="LOW MOLECULAR WEIGHT PROTEIN TYROSINE PHOSPHATASE"/>
    <property type="match status" value="1"/>
</dbReference>
<dbReference type="Proteomes" id="UP001296967">
    <property type="component" value="Unassembled WGS sequence"/>
</dbReference>
<dbReference type="EMBL" id="NHSF01000017">
    <property type="protein sequence ID" value="MBK5929522.1"/>
    <property type="molecule type" value="Genomic_DNA"/>
</dbReference>
<comment type="caution">
    <text evidence="7">The sequence shown here is derived from an EMBL/GenBank/DDBJ whole genome shotgun (WGS) entry which is preliminary data.</text>
</comment>
<feature type="domain" description="Phosphotyrosine protein phosphatase I" evidence="6">
    <location>
        <begin position="9"/>
        <end position="158"/>
    </location>
</feature>
<gene>
    <name evidence="7" type="ORF">CCR82_02975</name>
</gene>
<name>A0AAJ0XFB2_HALSE</name>
<evidence type="ECO:0000259" key="6">
    <source>
        <dbReference type="SMART" id="SM00226"/>
    </source>
</evidence>
<evidence type="ECO:0000313" key="7">
    <source>
        <dbReference type="EMBL" id="MBK5929522.1"/>
    </source>
</evidence>
<feature type="active site" description="Nucleophile" evidence="5">
    <location>
        <position position="15"/>
    </location>
</feature>
<dbReference type="AlphaFoldDB" id="A0AAJ0XFB2"/>
<dbReference type="PANTHER" id="PTHR11717:SF7">
    <property type="entry name" value="LOW MOLECULAR WEIGHT PHOSPHOTYROSINE PROTEIN PHOSPHATASE"/>
    <property type="match status" value="1"/>
</dbReference>
<comment type="similarity">
    <text evidence="1">Belongs to the low molecular weight phosphotyrosine protein phosphatase family.</text>
</comment>
<dbReference type="InterPro" id="IPR050438">
    <property type="entry name" value="LMW_PTPase"/>
</dbReference>
<sequence>MNQRFHPRIRVLFVCMGNICRSPTAQGVFAKHVIEEGLSHLIEIDSAGTHAYHVGEPPDARARETAQRRGIDLSLQRARRAVAEDFERFDYVLAMDKANHRALSALCPSGFEGRLRLFMDYAPQLGQREVPDPYYGGANGFEAVFDMVDAASRGLLEAIRREHLTRA</sequence>
<feature type="active site" description="Proton donor" evidence="5">
    <location>
        <position position="132"/>
    </location>
</feature>
<keyword evidence="8" id="KW-1185">Reference proteome</keyword>
<dbReference type="Gene3D" id="3.40.50.2300">
    <property type="match status" value="1"/>
</dbReference>
<evidence type="ECO:0000256" key="4">
    <source>
        <dbReference type="ARBA" id="ARBA00022912"/>
    </source>
</evidence>
<reference evidence="7" key="1">
    <citation type="submission" date="2017-05" db="EMBL/GenBank/DDBJ databases">
        <authorList>
            <person name="Imhoff J.F."/>
            <person name="Rahn T."/>
            <person name="Kuenzel S."/>
            <person name="Neulinger S.C."/>
        </authorList>
    </citation>
    <scope>NUCLEOTIDE SEQUENCE</scope>
    <source>
        <strain evidence="7">DSM 4395</strain>
    </source>
</reference>
<protein>
    <recommendedName>
        <fullName evidence="2">protein-tyrosine-phosphatase</fullName>
        <ecNumber evidence="2">3.1.3.48</ecNumber>
    </recommendedName>
</protein>
<evidence type="ECO:0000256" key="5">
    <source>
        <dbReference type="PIRSR" id="PIRSR617867-1"/>
    </source>
</evidence>
<keyword evidence="4" id="KW-0904">Protein phosphatase</keyword>